<dbReference type="InterPro" id="IPR053208">
    <property type="entry name" value="GMC_Oxidoreductase_CD"/>
</dbReference>
<dbReference type="Pfam" id="PF00732">
    <property type="entry name" value="GMC_oxred_N"/>
    <property type="match status" value="1"/>
</dbReference>
<dbReference type="InterPro" id="IPR015920">
    <property type="entry name" value="Cellobiose_DH-like_cyt"/>
</dbReference>
<dbReference type="SUPFAM" id="SSF49344">
    <property type="entry name" value="CBD9-like"/>
    <property type="match status" value="1"/>
</dbReference>
<keyword evidence="3" id="KW-0274">FAD</keyword>
<proteinExistence type="inferred from homology"/>
<dbReference type="PROSITE" id="PS00623">
    <property type="entry name" value="GMC_OXRED_1"/>
    <property type="match status" value="1"/>
</dbReference>
<dbReference type="GO" id="GO:0005576">
    <property type="term" value="C:extracellular region"/>
    <property type="evidence" value="ECO:0007669"/>
    <property type="project" value="InterPro"/>
</dbReference>
<dbReference type="SMART" id="SM00236">
    <property type="entry name" value="fCBD"/>
    <property type="match status" value="1"/>
</dbReference>
<keyword evidence="2 4" id="KW-0732">Signal</keyword>
<dbReference type="InterPro" id="IPR036188">
    <property type="entry name" value="FAD/NAD-bd_sf"/>
</dbReference>
<evidence type="ECO:0000259" key="5">
    <source>
        <dbReference type="PROSITE" id="PS51164"/>
    </source>
</evidence>
<dbReference type="PROSITE" id="PS51164">
    <property type="entry name" value="CBM1_2"/>
    <property type="match status" value="1"/>
</dbReference>
<keyword evidence="3" id="KW-0285">Flavoprotein</keyword>
<dbReference type="AlphaFoldDB" id="A0AAJ0FEJ3"/>
<feature type="signal peptide" evidence="4">
    <location>
        <begin position="1"/>
        <end position="23"/>
    </location>
</feature>
<sequence length="833" mass="89515">MKSFARVFTALAAVAPYLPSSLAQSGTPVQYTDSASGITFDTWPVPQTSTVGGMTFGVALPSNALTVDATEFIGYLQCSSKDATNTGWCGVSLGGPMTNSLLLMAWPHGNDILTSFRYSPGYDMPELYTGNAVLTQISSTINATHYSLIFRCQNCLKWTQGAQSGAASTSSGMLILGWSQAFPPPRNPECPNGIDLDQHDNGQGIFGAQLNKAPNPSYTAWAAKATKTVTGTCGTSAPTTTSSVPVPTGKAYDYVVIGGGAGGITVADKLSESGKSVLLIEKGPPSSGRWGGTMKPDWLQGTNLTRFDVPGLCNQIWVDSGGIACGDTDQMEGCVLGGGTAVNAGLWWKPYTLDWDYDFPDGWKAKDMAAATSRVFSRIPGTDTPSMDGKRYLQEGFNVLTSGFSAAGWKSVVANSSPNEKNRTYAHTPYMFSGGERGGPMATYLVSASARSNFKLWTNTAVKRVIRQGGHITGVEVEAFKNGGYAGIVNLTPVTGRVILSAGTFGSAKILLRSGIGPADQLQIVKQSADGPTMINNQSWIPLPVGYNLMDHLNTDTVVTHPDVVFYDFYQAWTNPIVADKNAYMRKSTHGRKGILAQAAPNIGPMFWEEIKGKDGIVRQLQWTARVEGSHDIENGIAMTMSQYLGRGATSRGRMTITAGLSTIVSDLPYLKDDNDKQAVVQGIVNLQKALSSIKGLTWKYPDAKTTPQKFVDDMTVGYSNRRANHWMGTNKLGPDDGRNNGGTSVVDLNTRVYGTDNLFVVDASVFPGMPTTNPSAYIVILAERASERILALPPNTNARRYDQCAGRIFNGPFTCEPPYTCQYQNEYYSQCL</sequence>
<evidence type="ECO:0000256" key="2">
    <source>
        <dbReference type="ARBA" id="ARBA00022729"/>
    </source>
</evidence>
<dbReference type="Gene3D" id="3.50.50.60">
    <property type="entry name" value="FAD/NAD(P)-binding domain"/>
    <property type="match status" value="1"/>
</dbReference>
<dbReference type="SUPFAM" id="SSF54373">
    <property type="entry name" value="FAD-linked reductases, C-terminal domain"/>
    <property type="match status" value="1"/>
</dbReference>
<dbReference type="InterPro" id="IPR000254">
    <property type="entry name" value="CBD"/>
</dbReference>
<dbReference type="InterPro" id="IPR007867">
    <property type="entry name" value="GMC_OxRtase_C"/>
</dbReference>
<dbReference type="SUPFAM" id="SSF51905">
    <property type="entry name" value="FAD/NAD(P)-binding domain"/>
    <property type="match status" value="1"/>
</dbReference>
<accession>A0AAJ0FEJ3</accession>
<keyword evidence="7" id="KW-1185">Reference proteome</keyword>
<reference evidence="6" key="1">
    <citation type="submission" date="2023-06" db="EMBL/GenBank/DDBJ databases">
        <title>Genome-scale phylogeny and comparative genomics of the fungal order Sordariales.</title>
        <authorList>
            <consortium name="Lawrence Berkeley National Laboratory"/>
            <person name="Hensen N."/>
            <person name="Bonometti L."/>
            <person name="Westerberg I."/>
            <person name="Brannstrom I.O."/>
            <person name="Guillou S."/>
            <person name="Cros-Aarteil S."/>
            <person name="Calhoun S."/>
            <person name="Haridas S."/>
            <person name="Kuo A."/>
            <person name="Mondo S."/>
            <person name="Pangilinan J."/>
            <person name="Riley R."/>
            <person name="Labutti K."/>
            <person name="Andreopoulos B."/>
            <person name="Lipzen A."/>
            <person name="Chen C."/>
            <person name="Yanf M."/>
            <person name="Daum C."/>
            <person name="Ng V."/>
            <person name="Clum A."/>
            <person name="Steindorff A."/>
            <person name="Ohm R."/>
            <person name="Martin F."/>
            <person name="Silar P."/>
            <person name="Natvig D."/>
            <person name="Lalanne C."/>
            <person name="Gautier V."/>
            <person name="Ament-Velasquez S.L."/>
            <person name="Kruys A."/>
            <person name="Hutchinson M.I."/>
            <person name="Powell A.J."/>
            <person name="Barry K."/>
            <person name="Miller A.N."/>
            <person name="Grigoriev I.V."/>
            <person name="Debuchy R."/>
            <person name="Gladieux P."/>
            <person name="Thoren M.H."/>
            <person name="Johannesson H."/>
        </authorList>
    </citation>
    <scope>NUCLEOTIDE SEQUENCE</scope>
    <source>
        <strain evidence="6">8032-3</strain>
    </source>
</reference>
<dbReference type="PANTHER" id="PTHR47190">
    <property type="entry name" value="DEHYDROGENASE, PUTATIVE-RELATED"/>
    <property type="match status" value="1"/>
</dbReference>
<dbReference type="Pfam" id="PF00734">
    <property type="entry name" value="CBM_1"/>
    <property type="match status" value="1"/>
</dbReference>
<evidence type="ECO:0000313" key="6">
    <source>
        <dbReference type="EMBL" id="KAK1765641.1"/>
    </source>
</evidence>
<evidence type="ECO:0000256" key="3">
    <source>
        <dbReference type="RuleBase" id="RU003968"/>
    </source>
</evidence>
<protein>
    <submittedName>
        <fullName evidence="6">Cellobiose dehydrogenase</fullName>
    </submittedName>
</protein>
<feature type="chain" id="PRO_5042482868" evidence="4">
    <location>
        <begin position="24"/>
        <end position="833"/>
    </location>
</feature>
<comment type="similarity">
    <text evidence="1 3">Belongs to the GMC oxidoreductase family.</text>
</comment>
<dbReference type="EMBL" id="MU839014">
    <property type="protein sequence ID" value="KAK1765641.1"/>
    <property type="molecule type" value="Genomic_DNA"/>
</dbReference>
<dbReference type="Pfam" id="PF05199">
    <property type="entry name" value="GMC_oxred_C"/>
    <property type="match status" value="1"/>
</dbReference>
<dbReference type="Gene3D" id="2.60.40.1210">
    <property type="entry name" value="Cellobiose dehydrogenase, cytochrome domain"/>
    <property type="match status" value="1"/>
</dbReference>
<dbReference type="InterPro" id="IPR000172">
    <property type="entry name" value="GMC_OxRdtase_N"/>
</dbReference>
<evidence type="ECO:0000256" key="1">
    <source>
        <dbReference type="ARBA" id="ARBA00010790"/>
    </source>
</evidence>
<dbReference type="Pfam" id="PF13450">
    <property type="entry name" value="NAD_binding_8"/>
    <property type="match status" value="1"/>
</dbReference>
<dbReference type="PANTHER" id="PTHR47190:SF2">
    <property type="entry name" value="CELLOBIOSE DEHYDROGENASE (AFU_ORTHOLOGUE AFUA_2G17620)"/>
    <property type="match status" value="1"/>
</dbReference>
<dbReference type="Proteomes" id="UP001244011">
    <property type="component" value="Unassembled WGS sequence"/>
</dbReference>
<dbReference type="RefSeq" id="XP_060281854.1">
    <property type="nucleotide sequence ID" value="XM_060424735.1"/>
</dbReference>
<evidence type="ECO:0000313" key="7">
    <source>
        <dbReference type="Proteomes" id="UP001244011"/>
    </source>
</evidence>
<dbReference type="FunFam" id="2.60.40.1210:FF:000004">
    <property type="entry name" value="Cellobiose dehydrogenase"/>
    <property type="match status" value="1"/>
</dbReference>
<dbReference type="GO" id="GO:0050660">
    <property type="term" value="F:flavin adenine dinucleotide binding"/>
    <property type="evidence" value="ECO:0007669"/>
    <property type="project" value="InterPro"/>
</dbReference>
<organism evidence="6 7">
    <name type="scientific">Phialemonium atrogriseum</name>
    <dbReference type="NCBI Taxonomy" id="1093897"/>
    <lineage>
        <taxon>Eukaryota</taxon>
        <taxon>Fungi</taxon>
        <taxon>Dikarya</taxon>
        <taxon>Ascomycota</taxon>
        <taxon>Pezizomycotina</taxon>
        <taxon>Sordariomycetes</taxon>
        <taxon>Sordariomycetidae</taxon>
        <taxon>Cephalothecales</taxon>
        <taxon>Cephalothecaceae</taxon>
        <taxon>Phialemonium</taxon>
    </lineage>
</organism>
<dbReference type="GO" id="GO:0016614">
    <property type="term" value="F:oxidoreductase activity, acting on CH-OH group of donors"/>
    <property type="evidence" value="ECO:0007669"/>
    <property type="project" value="InterPro"/>
</dbReference>
<dbReference type="Gene3D" id="3.30.410.10">
    <property type="entry name" value="Cholesterol Oxidase, domain 2"/>
    <property type="match status" value="1"/>
</dbReference>
<dbReference type="InterPro" id="IPR035971">
    <property type="entry name" value="CBD_sf"/>
</dbReference>
<evidence type="ECO:0000256" key="4">
    <source>
        <dbReference type="SAM" id="SignalP"/>
    </source>
</evidence>
<comment type="caution">
    <text evidence="6">The sequence shown here is derived from an EMBL/GenBank/DDBJ whole genome shotgun (WGS) entry which is preliminary data.</text>
</comment>
<gene>
    <name evidence="6" type="ORF">QBC33DRAFT_454602</name>
</gene>
<dbReference type="GO" id="GO:0030248">
    <property type="term" value="F:cellulose binding"/>
    <property type="evidence" value="ECO:0007669"/>
    <property type="project" value="InterPro"/>
</dbReference>
<dbReference type="GeneID" id="85307922"/>
<name>A0AAJ0FEJ3_9PEZI</name>
<dbReference type="Pfam" id="PF16010">
    <property type="entry name" value="CDH-cyt"/>
    <property type="match status" value="1"/>
</dbReference>
<feature type="domain" description="CBM1" evidence="5">
    <location>
        <begin position="797"/>
        <end position="833"/>
    </location>
</feature>
<dbReference type="SUPFAM" id="SSF57180">
    <property type="entry name" value="Cellulose-binding domain"/>
    <property type="match status" value="1"/>
</dbReference>
<dbReference type="CDD" id="cd09630">
    <property type="entry name" value="CDH_like_cytochrome"/>
    <property type="match status" value="1"/>
</dbReference>
<dbReference type="GO" id="GO:0005975">
    <property type="term" value="P:carbohydrate metabolic process"/>
    <property type="evidence" value="ECO:0007669"/>
    <property type="project" value="InterPro"/>
</dbReference>